<reference evidence="1 2" key="1">
    <citation type="submission" date="2019-05" db="EMBL/GenBank/DDBJ databases">
        <authorList>
            <consortium name="Pathogen Informatics"/>
        </authorList>
    </citation>
    <scope>NUCLEOTIDE SEQUENCE [LARGE SCALE GENOMIC DNA]</scope>
    <source>
        <strain evidence="1 2">NCTC11429</strain>
    </source>
</reference>
<organism evidence="1 2">
    <name type="scientific">Sphingobacterium thalpophilum</name>
    <dbReference type="NCBI Taxonomy" id="259"/>
    <lineage>
        <taxon>Bacteria</taxon>
        <taxon>Pseudomonadati</taxon>
        <taxon>Bacteroidota</taxon>
        <taxon>Sphingobacteriia</taxon>
        <taxon>Sphingobacteriales</taxon>
        <taxon>Sphingobacteriaceae</taxon>
        <taxon>Sphingobacterium</taxon>
    </lineage>
</organism>
<dbReference type="Pfam" id="PF01904">
    <property type="entry name" value="DUF72"/>
    <property type="match status" value="1"/>
</dbReference>
<dbReference type="Proteomes" id="UP000308196">
    <property type="component" value="Chromosome"/>
</dbReference>
<proteinExistence type="predicted"/>
<dbReference type="AlphaFoldDB" id="A0A4U9W3T8"/>
<gene>
    <name evidence="1" type="primary">yecE_2</name>
    <name evidence="1" type="ORF">NCTC11429_04803</name>
</gene>
<dbReference type="EMBL" id="LR590484">
    <property type="protein sequence ID" value="VTR53344.1"/>
    <property type="molecule type" value="Genomic_DNA"/>
</dbReference>
<dbReference type="RefSeq" id="WP_037532079.1">
    <property type="nucleotide sequence ID" value="NZ_LR590484.1"/>
</dbReference>
<dbReference type="InterPro" id="IPR002763">
    <property type="entry name" value="DUF72"/>
</dbReference>
<evidence type="ECO:0000313" key="2">
    <source>
        <dbReference type="Proteomes" id="UP000308196"/>
    </source>
</evidence>
<dbReference type="PANTHER" id="PTHR30348">
    <property type="entry name" value="UNCHARACTERIZED PROTEIN YECE"/>
    <property type="match status" value="1"/>
</dbReference>
<dbReference type="SUPFAM" id="SSF117396">
    <property type="entry name" value="TM1631-like"/>
    <property type="match status" value="1"/>
</dbReference>
<dbReference type="KEGG" id="stha:NCTC11429_04803"/>
<sequence>MKKGNIYIGTSGWHYKHWKSIFYPKDLNERDQLDYYVRNFTTVEINNSFYRLPELDTFVTWYKKVPDSFIFSVKGSRFISHLKKLKVDQATVTDFIRRAEGLQHKLGPILFQLPPSWNVNIERFRDFLLLLPAQHRFAFEFRNHSWNSSAIYELLDKHGCAYCIYDLAGYQSPVKVTADFVYIRLHGPGEKYQGKYDDTSLREWAERCTSWQTQGKDIFVYFDNDQNAYATVNAASLAAMTKSSFPKS</sequence>
<accession>A0A4U9W3T8</accession>
<name>A0A4U9W3T8_9SPHI</name>
<dbReference type="Gene3D" id="3.20.20.410">
    <property type="entry name" value="Protein of unknown function UPF0759"/>
    <property type="match status" value="1"/>
</dbReference>
<protein>
    <submittedName>
        <fullName evidence="1">Protein of uncharacterized function DUF72</fullName>
    </submittedName>
</protein>
<dbReference type="InterPro" id="IPR036520">
    <property type="entry name" value="UPF0759_sf"/>
</dbReference>
<evidence type="ECO:0000313" key="1">
    <source>
        <dbReference type="EMBL" id="VTR53344.1"/>
    </source>
</evidence>
<dbReference type="PANTHER" id="PTHR30348:SF4">
    <property type="entry name" value="DUF72 DOMAIN-CONTAINING PROTEIN"/>
    <property type="match status" value="1"/>
</dbReference>
<dbReference type="STRING" id="1123265.GCA_000686625_00142"/>
<dbReference type="GeneID" id="78465371"/>